<accession>A0A2I1M932</accession>
<keyword evidence="1" id="KW-0812">Transmembrane</keyword>
<evidence type="ECO:0000313" key="2">
    <source>
        <dbReference type="EMBL" id="PKZ16652.1"/>
    </source>
</evidence>
<evidence type="ECO:0000313" key="3">
    <source>
        <dbReference type="Proteomes" id="UP000234335"/>
    </source>
</evidence>
<gene>
    <name evidence="2" type="ORF">CYJ34_05495</name>
</gene>
<reference evidence="2 3" key="1">
    <citation type="submission" date="2017-12" db="EMBL/GenBank/DDBJ databases">
        <title>Phylogenetic diversity of female urinary microbiome.</title>
        <authorList>
            <person name="Thomas-White K."/>
            <person name="Wolfe A.J."/>
        </authorList>
    </citation>
    <scope>NUCLEOTIDE SEQUENCE [LARGE SCALE GENOMIC DNA]</scope>
    <source>
        <strain evidence="2 3">UMB0119</strain>
    </source>
</reference>
<dbReference type="Proteomes" id="UP000234335">
    <property type="component" value="Unassembled WGS sequence"/>
</dbReference>
<comment type="caution">
    <text evidence="2">The sequence shown here is derived from an EMBL/GenBank/DDBJ whole genome shotgun (WGS) entry which is preliminary data.</text>
</comment>
<evidence type="ECO:0000256" key="1">
    <source>
        <dbReference type="SAM" id="Phobius"/>
    </source>
</evidence>
<keyword evidence="3" id="KW-1185">Reference proteome</keyword>
<dbReference type="RefSeq" id="WP_101540313.1">
    <property type="nucleotide sequence ID" value="NZ_JBHWQV010000042.1"/>
</dbReference>
<keyword evidence="1" id="KW-1133">Transmembrane helix</keyword>
<dbReference type="AlphaFoldDB" id="A0A2I1M932"/>
<organism evidence="2 3">
    <name type="scientific">Anaerococcus octavius</name>
    <dbReference type="NCBI Taxonomy" id="54007"/>
    <lineage>
        <taxon>Bacteria</taxon>
        <taxon>Bacillati</taxon>
        <taxon>Bacillota</taxon>
        <taxon>Tissierellia</taxon>
        <taxon>Tissierellales</taxon>
        <taxon>Peptoniphilaceae</taxon>
        <taxon>Anaerococcus</taxon>
    </lineage>
</organism>
<feature type="transmembrane region" description="Helical" evidence="1">
    <location>
        <begin position="56"/>
        <end position="72"/>
    </location>
</feature>
<proteinExistence type="predicted"/>
<protein>
    <submittedName>
        <fullName evidence="2">Uncharacterized protein</fullName>
    </submittedName>
</protein>
<keyword evidence="1" id="KW-0472">Membrane</keyword>
<feature type="transmembrane region" description="Helical" evidence="1">
    <location>
        <begin position="7"/>
        <end position="22"/>
    </location>
</feature>
<dbReference type="EMBL" id="PKGS01000003">
    <property type="protein sequence ID" value="PKZ16652.1"/>
    <property type="molecule type" value="Genomic_DNA"/>
</dbReference>
<feature type="transmembrane region" description="Helical" evidence="1">
    <location>
        <begin position="84"/>
        <end position="104"/>
    </location>
</feature>
<name>A0A2I1M932_9FIRM</name>
<sequence>MAKKTQYAFLFAFGILLYFLLYQSQIVFKNTIPLLIILSAGLYYNDKLKMKKNGNIFLFLLLVILSFSVIFRDRHNLTYLTASPTVDGIILALITFVFNNYLIYE</sequence>